<evidence type="ECO:0000259" key="7">
    <source>
        <dbReference type="Pfam" id="PF04932"/>
    </source>
</evidence>
<feature type="transmembrane region" description="Helical" evidence="6">
    <location>
        <begin position="252"/>
        <end position="271"/>
    </location>
</feature>
<dbReference type="InterPro" id="IPR011990">
    <property type="entry name" value="TPR-like_helical_dom_sf"/>
</dbReference>
<dbReference type="AlphaFoldDB" id="A0A2M7JB16"/>
<keyword evidence="2 6" id="KW-0812">Transmembrane</keyword>
<feature type="transmembrane region" description="Helical" evidence="6">
    <location>
        <begin position="386"/>
        <end position="408"/>
    </location>
</feature>
<evidence type="ECO:0000256" key="4">
    <source>
        <dbReference type="ARBA" id="ARBA00023136"/>
    </source>
</evidence>
<feature type="transmembrane region" description="Helical" evidence="6">
    <location>
        <begin position="44"/>
        <end position="68"/>
    </location>
</feature>
<feature type="transmembrane region" description="Helical" evidence="6">
    <location>
        <begin position="479"/>
        <end position="499"/>
    </location>
</feature>
<dbReference type="Pfam" id="PF13181">
    <property type="entry name" value="TPR_8"/>
    <property type="match status" value="1"/>
</dbReference>
<feature type="transmembrane region" description="Helical" evidence="6">
    <location>
        <begin position="448"/>
        <end position="467"/>
    </location>
</feature>
<feature type="transmembrane region" description="Helical" evidence="6">
    <location>
        <begin position="170"/>
        <end position="194"/>
    </location>
</feature>
<feature type="transmembrane region" description="Helical" evidence="6">
    <location>
        <begin position="278"/>
        <end position="300"/>
    </location>
</feature>
<organism evidence="8 9">
    <name type="scientific">Candidatus Desantisbacteria bacterium CG_4_8_14_3_um_filter_40_12</name>
    <dbReference type="NCBI Taxonomy" id="1974545"/>
    <lineage>
        <taxon>Bacteria</taxon>
        <taxon>Candidatus Desantisiibacteriota</taxon>
    </lineage>
</organism>
<dbReference type="EMBL" id="PFIC01000196">
    <property type="protein sequence ID" value="PIX16620.1"/>
    <property type="molecule type" value="Genomic_DNA"/>
</dbReference>
<feature type="non-terminal residue" evidence="8">
    <location>
        <position position="742"/>
    </location>
</feature>
<dbReference type="Pfam" id="PF13414">
    <property type="entry name" value="TPR_11"/>
    <property type="match status" value="1"/>
</dbReference>
<feature type="transmembrane region" description="Helical" evidence="6">
    <location>
        <begin position="132"/>
        <end position="150"/>
    </location>
</feature>
<dbReference type="SUPFAM" id="SSF81901">
    <property type="entry name" value="HCP-like"/>
    <property type="match status" value="1"/>
</dbReference>
<keyword evidence="4 6" id="KW-0472">Membrane</keyword>
<accession>A0A2M7JB16</accession>
<evidence type="ECO:0000256" key="2">
    <source>
        <dbReference type="ARBA" id="ARBA00022692"/>
    </source>
</evidence>
<keyword evidence="3 6" id="KW-1133">Transmembrane helix</keyword>
<feature type="repeat" description="TPR" evidence="5">
    <location>
        <begin position="661"/>
        <end position="694"/>
    </location>
</feature>
<feature type="repeat" description="TPR" evidence="5">
    <location>
        <begin position="627"/>
        <end position="660"/>
    </location>
</feature>
<feature type="transmembrane region" description="Helical" evidence="6">
    <location>
        <begin position="75"/>
        <end position="94"/>
    </location>
</feature>
<dbReference type="PANTHER" id="PTHR37422:SF13">
    <property type="entry name" value="LIPOPOLYSACCHARIDE BIOSYNTHESIS PROTEIN PA4999-RELATED"/>
    <property type="match status" value="1"/>
</dbReference>
<dbReference type="SMART" id="SM00028">
    <property type="entry name" value="TPR"/>
    <property type="match status" value="4"/>
</dbReference>
<evidence type="ECO:0000313" key="8">
    <source>
        <dbReference type="EMBL" id="PIX16620.1"/>
    </source>
</evidence>
<dbReference type="Pfam" id="PF04932">
    <property type="entry name" value="Wzy_C"/>
    <property type="match status" value="1"/>
</dbReference>
<reference evidence="9" key="1">
    <citation type="submission" date="2017-09" db="EMBL/GenBank/DDBJ databases">
        <title>Depth-based differentiation of microbial function through sediment-hosted aquifers and enrichment of novel symbionts in the deep terrestrial subsurface.</title>
        <authorList>
            <person name="Probst A.J."/>
            <person name="Ladd B."/>
            <person name="Jarett J.K."/>
            <person name="Geller-Mcgrath D.E."/>
            <person name="Sieber C.M.K."/>
            <person name="Emerson J.B."/>
            <person name="Anantharaman K."/>
            <person name="Thomas B.C."/>
            <person name="Malmstrom R."/>
            <person name="Stieglmeier M."/>
            <person name="Klingl A."/>
            <person name="Woyke T."/>
            <person name="Ryan C.M."/>
            <person name="Banfield J.F."/>
        </authorList>
    </citation>
    <scope>NUCLEOTIDE SEQUENCE [LARGE SCALE GENOMIC DNA]</scope>
</reference>
<dbReference type="PROSITE" id="PS50005">
    <property type="entry name" value="TPR"/>
    <property type="match status" value="4"/>
</dbReference>
<comment type="caution">
    <text evidence="8">The sequence shown here is derived from an EMBL/GenBank/DDBJ whole genome shotgun (WGS) entry which is preliminary data.</text>
</comment>
<dbReference type="GO" id="GO:0016020">
    <property type="term" value="C:membrane"/>
    <property type="evidence" value="ECO:0007669"/>
    <property type="project" value="UniProtKB-SubCell"/>
</dbReference>
<evidence type="ECO:0000256" key="6">
    <source>
        <dbReference type="SAM" id="Phobius"/>
    </source>
</evidence>
<comment type="subcellular location">
    <subcellularLocation>
        <location evidence="1">Membrane</location>
        <topology evidence="1">Multi-pass membrane protein</topology>
    </subcellularLocation>
</comment>
<evidence type="ECO:0000256" key="3">
    <source>
        <dbReference type="ARBA" id="ARBA00022989"/>
    </source>
</evidence>
<feature type="transmembrane region" description="Helical" evidence="6">
    <location>
        <begin position="12"/>
        <end position="29"/>
    </location>
</feature>
<evidence type="ECO:0000256" key="1">
    <source>
        <dbReference type="ARBA" id="ARBA00004141"/>
    </source>
</evidence>
<dbReference type="InterPro" id="IPR051533">
    <property type="entry name" value="WaaL-like"/>
</dbReference>
<dbReference type="InterPro" id="IPR007016">
    <property type="entry name" value="O-antigen_ligase-rel_domated"/>
</dbReference>
<evidence type="ECO:0000256" key="5">
    <source>
        <dbReference type="PROSITE-ProRule" id="PRU00339"/>
    </source>
</evidence>
<dbReference type="Proteomes" id="UP000229297">
    <property type="component" value="Unassembled WGS sequence"/>
</dbReference>
<proteinExistence type="predicted"/>
<keyword evidence="5" id="KW-0802">TPR repeat</keyword>
<feature type="transmembrane region" description="Helical" evidence="6">
    <location>
        <begin position="106"/>
        <end position="125"/>
    </location>
</feature>
<gene>
    <name evidence="8" type="ORF">COZ71_07215</name>
</gene>
<dbReference type="PANTHER" id="PTHR37422">
    <property type="entry name" value="TEICHURONIC ACID BIOSYNTHESIS PROTEIN TUAE"/>
    <property type="match status" value="1"/>
</dbReference>
<feature type="repeat" description="TPR" evidence="5">
    <location>
        <begin position="505"/>
        <end position="538"/>
    </location>
</feature>
<name>A0A2M7JB16_9BACT</name>
<dbReference type="Gene3D" id="1.25.40.10">
    <property type="entry name" value="Tetratricopeptide repeat domain"/>
    <property type="match status" value="2"/>
</dbReference>
<dbReference type="InterPro" id="IPR019734">
    <property type="entry name" value="TPR_rpt"/>
</dbReference>
<feature type="repeat" description="TPR" evidence="5">
    <location>
        <begin position="695"/>
        <end position="728"/>
    </location>
</feature>
<protein>
    <recommendedName>
        <fullName evidence="7">O-antigen ligase-related domain-containing protein</fullName>
    </recommendedName>
</protein>
<feature type="transmembrane region" description="Helical" evidence="6">
    <location>
        <begin position="420"/>
        <end position="442"/>
    </location>
</feature>
<feature type="transmembrane region" description="Helical" evidence="6">
    <location>
        <begin position="229"/>
        <end position="246"/>
    </location>
</feature>
<sequence length="742" mass="84389">MNEQKIEKYCHTIIEYGFLGLLLFVPLYFDPQASGVFDTTKVAILRFFSIIILTAWLVKAVLIGHVFVRSKLDTPVLAFFWASILSTIFSVYPYTSLVGAYKRHEGLTTTISYILLFFVATNFLYKKDLFKKTIYVIFAAATISSIYGVMQKLGMDPTNWASDVKDRAVSFFGNPIFFGAYLCMTIPLALGFFLSRQGQRQILPAKKKIKGKAAMSSTNGSQTWEKGRVWCLGVILCLSFAGEIYAMSRGPWVGLFMAMILFGAMTWKKVLFENRVRLCVIGAIFGLIILFSSVGPHSIFERISSTVEIKETAGGEKKAEIAGGAGNRLKIWERSAHIMFDYPVFGCGPDSLKFVYTRYKTLLMESLEGHNVDYDRSHNEFFDIGVMRGFVGLGVYLWLFFSFFFLCWKACRKMEDANERLVLIGIAAAVLAYHAQSFFAFAVCSFTILFWTLMGMAMVKAGYIIVPQEMKKQRGKISPVRYGLSGLIIVVGVFLFYLACFPYKADICFREGERAINENNLDRALEMYEQAMKFNPLERHYYGELTFTYYKKAASIPMEDRDKKKEWIQKAFNRIRDAFVLNPNDGYFYNIMGAIYALAYDVDGKEQDKQMAFKSYKTALKYNIVFAEPHNNMAALYSKLNQYEDAIREYKGVLSIIPDDFQCMSTIGDIYFKMGQMDKAIQWNQKALDVNPDLSRALHRLGEIYFSMGAYTSSAMCFKRIAEIEPSNTSVHTDLGAALLRG</sequence>
<evidence type="ECO:0000313" key="9">
    <source>
        <dbReference type="Proteomes" id="UP000229297"/>
    </source>
</evidence>
<feature type="domain" description="O-antigen ligase-related" evidence="7">
    <location>
        <begin position="236"/>
        <end position="397"/>
    </location>
</feature>